<feature type="binding site" evidence="5">
    <location>
        <position position="435"/>
    </location>
    <ligand>
        <name>ATP</name>
        <dbReference type="ChEBI" id="CHEBI:30616"/>
    </ligand>
</feature>
<dbReference type="PROSITE" id="PS00108">
    <property type="entry name" value="PROTEIN_KINASE_ST"/>
    <property type="match status" value="1"/>
</dbReference>
<keyword evidence="9" id="KW-1185">Reference proteome</keyword>
<dbReference type="GO" id="GO:0004674">
    <property type="term" value="F:protein serine/threonine kinase activity"/>
    <property type="evidence" value="ECO:0007669"/>
    <property type="project" value="TreeGrafter"/>
</dbReference>
<evidence type="ECO:0000256" key="3">
    <source>
        <dbReference type="ARBA" id="ARBA00022777"/>
    </source>
</evidence>
<dbReference type="InterPro" id="IPR000719">
    <property type="entry name" value="Prot_kinase_dom"/>
</dbReference>
<evidence type="ECO:0000313" key="8">
    <source>
        <dbReference type="EMBL" id="CAK0787746.1"/>
    </source>
</evidence>
<evidence type="ECO:0000256" key="2">
    <source>
        <dbReference type="ARBA" id="ARBA00022741"/>
    </source>
</evidence>
<gene>
    <name evidence="8" type="ORF">CVIRNUC_010968</name>
</gene>
<dbReference type="PANTHER" id="PTHR44329">
    <property type="entry name" value="SERINE/THREONINE-PROTEIN KINASE TNNI3K-RELATED"/>
    <property type="match status" value="1"/>
</dbReference>
<dbReference type="SMART" id="SM00220">
    <property type="entry name" value="S_TKc"/>
    <property type="match status" value="1"/>
</dbReference>
<sequence>MSCLRLERGSLSTASRRSRIRSRPIFRDSYFLTLFQLYNVLSIGRVQCQQYIKLADYAPPGYFAAHPLVQGFQMRDRFIGLDMDKAKDELVKAYKYEADTHGQVVRDGLTLRIEVTGYVVDEMASVYTFNGSRVAVDEINSTGAVPAGFANFHGVTVETLMWLDASSVIRNQQHYDDVGMRKYYVDMFRLQAPSMRERFVVLNWILSERVTAVAAPLYQNIPVGNLTGYTVDIRVRAGNLTPVTAMVQNLLMSALFQPFEALCSAANAEVVKVVEESSTSALFSLAMVIVYDECVISQEMPKALRNSTFLSFLEQYGLDLYSVEYVSADYCPGLSTLQQAASLGYPSTVYTDRPQESRCRLPPWAWLVVAVAAVSLLVAGIAVAAWLIVQKATRKQWDRLKICRHPDGSPWLLGHGRYGKVYKAKLNRTRDVAVKTFIHQGTDPEVIRFNAEVQIMQTLSDIPEVVRCFAYSPQPKALGRSASKVCQLVMELMEGGDLYDALHVGKERLEWKAGGCRLAAQIALGLSKLHARKVVHCDLKAKNVLLTKDRLQAKIGDVGLARMMAETHLSSVSGFFGTFAYTAPEVLGRKRCDEKIDIFSLGILLREMVTGEISQPYQMREQLASLMPGHSCSPDVIELIRECCAGDPKQRPSAEHVHDRLTASLDKDSAFLSGRAGRKAVHPQQAAEGAPPAAVVNAEVARGPNPFAAMLHVSFAGSESQV</sequence>
<dbReference type="PROSITE" id="PS50011">
    <property type="entry name" value="PROTEIN_KINASE_DOM"/>
    <property type="match status" value="1"/>
</dbReference>
<keyword evidence="2 5" id="KW-0547">Nucleotide-binding</keyword>
<keyword evidence="3" id="KW-0418">Kinase</keyword>
<dbReference type="InterPro" id="IPR008271">
    <property type="entry name" value="Ser/Thr_kinase_AS"/>
</dbReference>
<dbReference type="InterPro" id="IPR011009">
    <property type="entry name" value="Kinase-like_dom_sf"/>
</dbReference>
<evidence type="ECO:0000256" key="6">
    <source>
        <dbReference type="SAM" id="Phobius"/>
    </source>
</evidence>
<evidence type="ECO:0000256" key="5">
    <source>
        <dbReference type="PROSITE-ProRule" id="PRU10141"/>
    </source>
</evidence>
<keyword evidence="4 5" id="KW-0067">ATP-binding</keyword>
<organism evidence="8 9">
    <name type="scientific">Coccomyxa viridis</name>
    <dbReference type="NCBI Taxonomy" id="1274662"/>
    <lineage>
        <taxon>Eukaryota</taxon>
        <taxon>Viridiplantae</taxon>
        <taxon>Chlorophyta</taxon>
        <taxon>core chlorophytes</taxon>
        <taxon>Trebouxiophyceae</taxon>
        <taxon>Trebouxiophyceae incertae sedis</taxon>
        <taxon>Coccomyxaceae</taxon>
        <taxon>Coccomyxa</taxon>
    </lineage>
</organism>
<dbReference type="AlphaFoldDB" id="A0AAV1IM93"/>
<dbReference type="EMBL" id="CAUYUE010000018">
    <property type="protein sequence ID" value="CAK0787746.1"/>
    <property type="molecule type" value="Genomic_DNA"/>
</dbReference>
<dbReference type="Proteomes" id="UP001314263">
    <property type="component" value="Unassembled WGS sequence"/>
</dbReference>
<accession>A0AAV1IM93</accession>
<name>A0AAV1IM93_9CHLO</name>
<evidence type="ECO:0000256" key="1">
    <source>
        <dbReference type="ARBA" id="ARBA00022679"/>
    </source>
</evidence>
<feature type="transmembrane region" description="Helical" evidence="6">
    <location>
        <begin position="364"/>
        <end position="389"/>
    </location>
</feature>
<dbReference type="PROSITE" id="PS00107">
    <property type="entry name" value="PROTEIN_KINASE_ATP"/>
    <property type="match status" value="1"/>
</dbReference>
<comment type="caution">
    <text evidence="8">The sequence shown here is derived from an EMBL/GenBank/DDBJ whole genome shotgun (WGS) entry which is preliminary data.</text>
</comment>
<keyword evidence="6" id="KW-0472">Membrane</keyword>
<dbReference type="InterPro" id="IPR017441">
    <property type="entry name" value="Protein_kinase_ATP_BS"/>
</dbReference>
<keyword evidence="6" id="KW-0812">Transmembrane</keyword>
<feature type="domain" description="Protein kinase" evidence="7">
    <location>
        <begin position="407"/>
        <end position="661"/>
    </location>
</feature>
<dbReference type="Gene3D" id="1.10.510.10">
    <property type="entry name" value="Transferase(Phosphotransferase) domain 1"/>
    <property type="match status" value="1"/>
</dbReference>
<dbReference type="SUPFAM" id="SSF56112">
    <property type="entry name" value="Protein kinase-like (PK-like)"/>
    <property type="match status" value="1"/>
</dbReference>
<dbReference type="InterPro" id="IPR051681">
    <property type="entry name" value="Ser/Thr_Kinases-Pseudokinases"/>
</dbReference>
<keyword evidence="1" id="KW-0808">Transferase</keyword>
<reference evidence="8 9" key="1">
    <citation type="submission" date="2023-10" db="EMBL/GenBank/DDBJ databases">
        <authorList>
            <person name="Maclean D."/>
            <person name="Macfadyen A."/>
        </authorList>
    </citation>
    <scope>NUCLEOTIDE SEQUENCE [LARGE SCALE GENOMIC DNA]</scope>
</reference>
<protein>
    <recommendedName>
        <fullName evidence="7">Protein kinase domain-containing protein</fullName>
    </recommendedName>
</protein>
<evidence type="ECO:0000313" key="9">
    <source>
        <dbReference type="Proteomes" id="UP001314263"/>
    </source>
</evidence>
<evidence type="ECO:0000256" key="4">
    <source>
        <dbReference type="ARBA" id="ARBA00022840"/>
    </source>
</evidence>
<dbReference type="Pfam" id="PF00069">
    <property type="entry name" value="Pkinase"/>
    <property type="match status" value="1"/>
</dbReference>
<evidence type="ECO:0000259" key="7">
    <source>
        <dbReference type="PROSITE" id="PS50011"/>
    </source>
</evidence>
<keyword evidence="6" id="KW-1133">Transmembrane helix</keyword>
<dbReference type="GO" id="GO:0005524">
    <property type="term" value="F:ATP binding"/>
    <property type="evidence" value="ECO:0007669"/>
    <property type="project" value="UniProtKB-UniRule"/>
</dbReference>
<proteinExistence type="predicted"/>